<sequence>MPSILKVEKDGSSELPIPLVWRSDLAKIVEYLISKDSSVIDSLDFAPISKKNFAYIDQTIDLYGCTLVSLPDESWHTSFYRWMNGFWELWIDLFSLEEGASDLVLVVKVFESDDSYRFEFQSLHVP</sequence>
<organism evidence="2 3">
    <name type="scientific">Pontixanthobacter aestiaquae</name>
    <dbReference type="NCBI Taxonomy" id="1509367"/>
    <lineage>
        <taxon>Bacteria</taxon>
        <taxon>Pseudomonadati</taxon>
        <taxon>Pseudomonadota</taxon>
        <taxon>Alphaproteobacteria</taxon>
        <taxon>Sphingomonadales</taxon>
        <taxon>Erythrobacteraceae</taxon>
        <taxon>Pontixanthobacter</taxon>
    </lineage>
</organism>
<reference evidence="2 3" key="1">
    <citation type="submission" date="2019-12" db="EMBL/GenBank/DDBJ databases">
        <title>Genomic-based taxomic classification of the family Erythrobacteraceae.</title>
        <authorList>
            <person name="Xu L."/>
        </authorList>
    </citation>
    <scope>NUCLEOTIDE SEQUENCE [LARGE SCALE GENOMIC DNA]</scope>
    <source>
        <strain evidence="2 3">KCTC 42006</strain>
    </source>
</reference>
<keyword evidence="3" id="KW-1185">Reference proteome</keyword>
<feature type="domain" description="DUF7668" evidence="1">
    <location>
        <begin position="29"/>
        <end position="126"/>
    </location>
</feature>
<evidence type="ECO:0000259" key="1">
    <source>
        <dbReference type="Pfam" id="PF24705"/>
    </source>
</evidence>
<accession>A0A844ZBM0</accession>
<dbReference type="Pfam" id="PF24705">
    <property type="entry name" value="DUF7668"/>
    <property type="match status" value="1"/>
</dbReference>
<dbReference type="InterPro" id="IPR056085">
    <property type="entry name" value="DUF7668"/>
</dbReference>
<dbReference type="Proteomes" id="UP000460290">
    <property type="component" value="Unassembled WGS sequence"/>
</dbReference>
<dbReference type="OrthoDB" id="1149888at2"/>
<evidence type="ECO:0000313" key="2">
    <source>
        <dbReference type="EMBL" id="MXO84417.1"/>
    </source>
</evidence>
<dbReference type="EMBL" id="WTYZ01000002">
    <property type="protein sequence ID" value="MXO84417.1"/>
    <property type="molecule type" value="Genomic_DNA"/>
</dbReference>
<comment type="caution">
    <text evidence="2">The sequence shown here is derived from an EMBL/GenBank/DDBJ whole genome shotgun (WGS) entry which is preliminary data.</text>
</comment>
<gene>
    <name evidence="2" type="ORF">GRI35_13665</name>
</gene>
<protein>
    <recommendedName>
        <fullName evidence="1">DUF7668 domain-containing protein</fullName>
    </recommendedName>
</protein>
<dbReference type="RefSeq" id="WP_160614940.1">
    <property type="nucleotide sequence ID" value="NZ_JAUFQM010000003.1"/>
</dbReference>
<evidence type="ECO:0000313" key="3">
    <source>
        <dbReference type="Proteomes" id="UP000460290"/>
    </source>
</evidence>
<proteinExistence type="predicted"/>
<name>A0A844ZBM0_9SPHN</name>
<dbReference type="AlphaFoldDB" id="A0A844ZBM0"/>